<dbReference type="InterPro" id="IPR019734">
    <property type="entry name" value="TPR_rpt"/>
</dbReference>
<evidence type="ECO:0000256" key="1">
    <source>
        <dbReference type="PROSITE-ProRule" id="PRU00339"/>
    </source>
</evidence>
<keyword evidence="4" id="KW-1185">Reference proteome</keyword>
<evidence type="ECO:0000313" key="3">
    <source>
        <dbReference type="EMBL" id="RUT03588.1"/>
    </source>
</evidence>
<dbReference type="PANTHER" id="PTHR10098:SF112">
    <property type="entry name" value="SLR0380 PROTEIN"/>
    <property type="match status" value="1"/>
</dbReference>
<reference evidence="3" key="2">
    <citation type="journal article" date="2019" name="Genome Biol. Evol.">
        <title>Day and night: Metabolic profiles and evolutionary relationships of six axenic non-marine cyanobacteria.</title>
        <authorList>
            <person name="Will S.E."/>
            <person name="Henke P."/>
            <person name="Boedeker C."/>
            <person name="Huang S."/>
            <person name="Brinkmann H."/>
            <person name="Rohde M."/>
            <person name="Jarek M."/>
            <person name="Friedl T."/>
            <person name="Seufert S."/>
            <person name="Schumacher M."/>
            <person name="Overmann J."/>
            <person name="Neumann-Schaal M."/>
            <person name="Petersen J."/>
        </authorList>
    </citation>
    <scope>NUCLEOTIDE SEQUENCE [LARGE SCALE GENOMIC DNA]</scope>
    <source>
        <strain evidence="3">PCC 7102</strain>
    </source>
</reference>
<evidence type="ECO:0000313" key="4">
    <source>
        <dbReference type="Proteomes" id="UP000271624"/>
    </source>
</evidence>
<dbReference type="InterPro" id="IPR011990">
    <property type="entry name" value="TPR-like_helical_dom_sf"/>
</dbReference>
<dbReference type="SUPFAM" id="SSF48452">
    <property type="entry name" value="TPR-like"/>
    <property type="match status" value="2"/>
</dbReference>
<accession>A0A433VBY9</accession>
<evidence type="ECO:0000259" key="2">
    <source>
        <dbReference type="Pfam" id="PF12770"/>
    </source>
</evidence>
<reference evidence="3" key="1">
    <citation type="submission" date="2018-12" db="EMBL/GenBank/DDBJ databases">
        <authorList>
            <person name="Will S."/>
            <person name="Neumann-Schaal M."/>
            <person name="Henke P."/>
        </authorList>
    </citation>
    <scope>NUCLEOTIDE SEQUENCE</scope>
    <source>
        <strain evidence="3">PCC 7102</strain>
    </source>
</reference>
<dbReference type="EMBL" id="RSCL01000013">
    <property type="protein sequence ID" value="RUT03588.1"/>
    <property type="molecule type" value="Genomic_DNA"/>
</dbReference>
<dbReference type="Pfam" id="PF13424">
    <property type="entry name" value="TPR_12"/>
    <property type="match status" value="1"/>
</dbReference>
<comment type="caution">
    <text evidence="3">The sequence shown here is derived from an EMBL/GenBank/DDBJ whole genome shotgun (WGS) entry which is preliminary data.</text>
</comment>
<dbReference type="PANTHER" id="PTHR10098">
    <property type="entry name" value="RAPSYN-RELATED"/>
    <property type="match status" value="1"/>
</dbReference>
<dbReference type="SMART" id="SM00028">
    <property type="entry name" value="TPR"/>
    <property type="match status" value="7"/>
</dbReference>
<sequence length="873" mass="97617">MARKWYLFLRYLQSILKWRSPQPPLLRGVRGDLILLCLLTFALPSLANPHYAQNITPIIQNQKSQTDQGKLLYDAGRYSEAVQILHQAVQEYQKQGDILKQAATLGNLSLAYQQLGNWKLASVALTTSLRLQGAEPKNQNLLAQTLIIQGRLLFSTGQTNAALSTWRQAEKEFEKAGNKHGSLKARVQQAQSLQILGYYYNAVKLLKEVNAAFDSQPGSIEKLAGLRSLGDALQLVGDLKQSRIILEQSLKVARALNNNTEIGKSLLSLANHALSARKLQQAIEYYKQTVDISPSPQIKVEALLNHVSLLIQAKKYTEATSLISVIEPLLQQLPPSRTAIYARINFADRLMQIDRNMQRSYTVLATAIQIARDINDNHAYAYALSEMGELYEKTRQYPEALKLTQQALVIAQAENVDDVITYQLQWQLGRLLRTQRDIKGAIVSYNAAVETLSKLRSDLVAVNTDVQFSFKESVEPVYRQLVALLLESQTPGRPDPKVLDQARQHIEALQLAELDNFFKEACLQGKKVVLDKVVDKENPNTAILYPIILADTLQVIVKIPNQQLKLYTTKISLAEVETTVAQLRRDLIDPSAIESLKIQSQKLYTWLVKELEPNLAPNGVNTLVFIPDTVLGSIPFSALFDGKNYLVEKYAIAMNAGLQLLDPQPLQRQKLNALTAGLIEPPYPYKEFASLPGIKLELEQINQAGIKTKTLLNQQFTSKKLDNLVQDTPFNIVHLATHGQFSSRVEDTFILAADGPINVREFDNILRSRDQTQQEALQLLVLSACQTAEGDKRAALGLAGVAIKAGARSTLASLWQIEDEPTAIFVGEFYRKLKDAKLSRAFALQQAQLKLLNHPNYKAPTHWAAYVLIGNWL</sequence>
<dbReference type="AlphaFoldDB" id="A0A433VBY9"/>
<feature type="domain" description="CHAT" evidence="2">
    <location>
        <begin position="600"/>
        <end position="871"/>
    </location>
</feature>
<dbReference type="Proteomes" id="UP000271624">
    <property type="component" value="Unassembled WGS sequence"/>
</dbReference>
<dbReference type="Gene3D" id="1.25.40.10">
    <property type="entry name" value="Tetratricopeptide repeat domain"/>
    <property type="match status" value="3"/>
</dbReference>
<dbReference type="Pfam" id="PF13176">
    <property type="entry name" value="TPR_7"/>
    <property type="match status" value="1"/>
</dbReference>
<dbReference type="PROSITE" id="PS50005">
    <property type="entry name" value="TPR"/>
    <property type="match status" value="2"/>
</dbReference>
<name>A0A433VBY9_9CYAN</name>
<organism evidence="3 4">
    <name type="scientific">Dulcicalothrix desertica PCC 7102</name>
    <dbReference type="NCBI Taxonomy" id="232991"/>
    <lineage>
        <taxon>Bacteria</taxon>
        <taxon>Bacillati</taxon>
        <taxon>Cyanobacteriota</taxon>
        <taxon>Cyanophyceae</taxon>
        <taxon>Nostocales</taxon>
        <taxon>Calotrichaceae</taxon>
        <taxon>Dulcicalothrix</taxon>
    </lineage>
</organism>
<feature type="repeat" description="TPR" evidence="1">
    <location>
        <begin position="263"/>
        <end position="296"/>
    </location>
</feature>
<keyword evidence="1" id="KW-0802">TPR repeat</keyword>
<proteinExistence type="predicted"/>
<protein>
    <recommendedName>
        <fullName evidence="2">CHAT domain-containing protein</fullName>
    </recommendedName>
</protein>
<feature type="repeat" description="TPR" evidence="1">
    <location>
        <begin position="381"/>
        <end position="414"/>
    </location>
</feature>
<dbReference type="Pfam" id="PF12770">
    <property type="entry name" value="CHAT"/>
    <property type="match status" value="1"/>
</dbReference>
<dbReference type="InterPro" id="IPR024983">
    <property type="entry name" value="CHAT_dom"/>
</dbReference>
<gene>
    <name evidence="3" type="ORF">DSM106972_052270</name>
</gene>